<evidence type="ECO:0000256" key="3">
    <source>
        <dbReference type="ARBA" id="ARBA00022692"/>
    </source>
</evidence>
<dbReference type="AlphaFoldDB" id="R7TZK2"/>
<reference evidence="7 9" key="2">
    <citation type="journal article" date="2013" name="Nature">
        <title>Insights into bilaterian evolution from three spiralian genomes.</title>
        <authorList>
            <person name="Simakov O."/>
            <person name="Marletaz F."/>
            <person name="Cho S.J."/>
            <person name="Edsinger-Gonzales E."/>
            <person name="Havlak P."/>
            <person name="Hellsten U."/>
            <person name="Kuo D.H."/>
            <person name="Larsson T."/>
            <person name="Lv J."/>
            <person name="Arendt D."/>
            <person name="Savage R."/>
            <person name="Osoegawa K."/>
            <person name="de Jong P."/>
            <person name="Grimwood J."/>
            <person name="Chapman J.A."/>
            <person name="Shapiro H."/>
            <person name="Aerts A."/>
            <person name="Otillar R.P."/>
            <person name="Terry A.Y."/>
            <person name="Boore J.L."/>
            <person name="Grigoriev I.V."/>
            <person name="Lindberg D.R."/>
            <person name="Seaver E.C."/>
            <person name="Weisblat D.A."/>
            <person name="Putnam N.H."/>
            <person name="Rokhsar D.S."/>
        </authorList>
    </citation>
    <scope>NUCLEOTIDE SEQUENCE</scope>
    <source>
        <strain evidence="7 9">I ESC-2004</strain>
    </source>
</reference>
<comment type="similarity">
    <text evidence="2">Belongs to the TMEM256 family.</text>
</comment>
<dbReference type="HOGENOM" id="CLU_096548_1_0_1"/>
<reference evidence="9" key="1">
    <citation type="submission" date="2012-12" db="EMBL/GenBank/DDBJ databases">
        <authorList>
            <person name="Hellsten U."/>
            <person name="Grimwood J."/>
            <person name="Chapman J.A."/>
            <person name="Shapiro H."/>
            <person name="Aerts A."/>
            <person name="Otillar R.P."/>
            <person name="Terry A.Y."/>
            <person name="Boore J.L."/>
            <person name="Simakov O."/>
            <person name="Marletaz F."/>
            <person name="Cho S.-J."/>
            <person name="Edsinger-Gonzales E."/>
            <person name="Havlak P."/>
            <person name="Kuo D.-H."/>
            <person name="Larsson T."/>
            <person name="Lv J."/>
            <person name="Arendt D."/>
            <person name="Savage R."/>
            <person name="Osoegawa K."/>
            <person name="de Jong P."/>
            <person name="Lindberg D.R."/>
            <person name="Seaver E.C."/>
            <person name="Weisblat D.A."/>
            <person name="Putnam N.H."/>
            <person name="Grigoriev I.V."/>
            <person name="Rokhsar D.S."/>
        </authorList>
    </citation>
    <scope>NUCLEOTIDE SEQUENCE</scope>
    <source>
        <strain evidence="9">I ESC-2004</strain>
    </source>
</reference>
<keyword evidence="9" id="KW-1185">Reference proteome</keyword>
<evidence type="ECO:0000256" key="5">
    <source>
        <dbReference type="ARBA" id="ARBA00023136"/>
    </source>
</evidence>
<dbReference type="EnsemblMetazoa" id="CapteT168421">
    <property type="protein sequence ID" value="CapteP168421"/>
    <property type="gene ID" value="CapteG168421"/>
</dbReference>
<dbReference type="Proteomes" id="UP000014760">
    <property type="component" value="Unassembled WGS sequence"/>
</dbReference>
<evidence type="ECO:0000256" key="1">
    <source>
        <dbReference type="ARBA" id="ARBA00004141"/>
    </source>
</evidence>
<evidence type="ECO:0008006" key="10">
    <source>
        <dbReference type="Google" id="ProtNLM"/>
    </source>
</evidence>
<keyword evidence="4 6" id="KW-1133">Transmembrane helix</keyword>
<dbReference type="STRING" id="283909.R7TZK2"/>
<proteinExistence type="inferred from homology"/>
<accession>R7TZK2</accession>
<dbReference type="FunCoup" id="R7TZK2">
    <property type="interactions" value="162"/>
</dbReference>
<reference evidence="8" key="3">
    <citation type="submission" date="2015-06" db="UniProtKB">
        <authorList>
            <consortium name="EnsemblMetazoa"/>
        </authorList>
    </citation>
    <scope>IDENTIFICATION</scope>
</reference>
<dbReference type="OMA" id="YHYSITG"/>
<dbReference type="EMBL" id="KB308855">
    <property type="protein sequence ID" value="ELT96345.1"/>
    <property type="molecule type" value="Genomic_DNA"/>
</dbReference>
<protein>
    <recommendedName>
        <fullName evidence="10">Transmembrane protein 256 homolog</fullName>
    </recommendedName>
</protein>
<evidence type="ECO:0000313" key="7">
    <source>
        <dbReference type="EMBL" id="ELT96345.1"/>
    </source>
</evidence>
<evidence type="ECO:0000256" key="4">
    <source>
        <dbReference type="ARBA" id="ARBA00022989"/>
    </source>
</evidence>
<comment type="subcellular location">
    <subcellularLocation>
        <location evidence="1">Membrane</location>
        <topology evidence="1">Multi-pass membrane protein</topology>
    </subcellularLocation>
</comment>
<dbReference type="PANTHER" id="PTHR43461:SF1">
    <property type="entry name" value="TRANSMEMBRANE PROTEIN 256"/>
    <property type="match status" value="1"/>
</dbReference>
<feature type="transmembrane region" description="Helical" evidence="6">
    <location>
        <begin position="105"/>
        <end position="123"/>
    </location>
</feature>
<keyword evidence="5 6" id="KW-0472">Membrane</keyword>
<dbReference type="InterPro" id="IPR006696">
    <property type="entry name" value="DUF423"/>
</dbReference>
<sequence>MRDLVRGASDWVWQSLPALREQGKEVERIVIREVSEMLPQGGRAYVRLAGLSGATAVIMGAYGAHAFRQSAKSPELKLTYDTGNRYHLIHSAVLLAVPLTKRPNLVGPLLSLGILLFSGSCYYHAMTENVTIRKVTPYGGMLLIAGWAAMIL</sequence>
<gene>
    <name evidence="7" type="ORF">CAPTEDRAFT_168421</name>
</gene>
<keyword evidence="3 6" id="KW-0812">Transmembrane</keyword>
<dbReference type="PANTHER" id="PTHR43461">
    <property type="entry name" value="TRANSMEMBRANE PROTEIN 256"/>
    <property type="match status" value="1"/>
</dbReference>
<dbReference type="GO" id="GO:0016020">
    <property type="term" value="C:membrane"/>
    <property type="evidence" value="ECO:0007669"/>
    <property type="project" value="UniProtKB-SubCell"/>
</dbReference>
<dbReference type="Pfam" id="PF04241">
    <property type="entry name" value="DUF423"/>
    <property type="match status" value="1"/>
</dbReference>
<dbReference type="OrthoDB" id="269173at2759"/>
<evidence type="ECO:0000313" key="9">
    <source>
        <dbReference type="Proteomes" id="UP000014760"/>
    </source>
</evidence>
<evidence type="ECO:0000256" key="2">
    <source>
        <dbReference type="ARBA" id="ARBA00006208"/>
    </source>
</evidence>
<evidence type="ECO:0000313" key="8">
    <source>
        <dbReference type="EnsemblMetazoa" id="CapteP168421"/>
    </source>
</evidence>
<evidence type="ECO:0000256" key="6">
    <source>
        <dbReference type="SAM" id="Phobius"/>
    </source>
</evidence>
<organism evidence="7">
    <name type="scientific">Capitella teleta</name>
    <name type="common">Polychaete worm</name>
    <dbReference type="NCBI Taxonomy" id="283909"/>
    <lineage>
        <taxon>Eukaryota</taxon>
        <taxon>Metazoa</taxon>
        <taxon>Spiralia</taxon>
        <taxon>Lophotrochozoa</taxon>
        <taxon>Annelida</taxon>
        <taxon>Polychaeta</taxon>
        <taxon>Sedentaria</taxon>
        <taxon>Scolecida</taxon>
        <taxon>Capitellidae</taxon>
        <taxon>Capitella</taxon>
    </lineage>
</organism>
<name>R7TZK2_CAPTE</name>
<feature type="transmembrane region" description="Helical" evidence="6">
    <location>
        <begin position="44"/>
        <end position="64"/>
    </location>
</feature>
<dbReference type="EMBL" id="AMQN01011376">
    <property type="status" value="NOT_ANNOTATED_CDS"/>
    <property type="molecule type" value="Genomic_DNA"/>
</dbReference>